<dbReference type="Proteomes" id="UP000683925">
    <property type="component" value="Unassembled WGS sequence"/>
</dbReference>
<name>A0A8S1SS51_PAROT</name>
<proteinExistence type="predicted"/>
<evidence type="ECO:0000313" key="1">
    <source>
        <dbReference type="EMBL" id="CAD8142226.1"/>
    </source>
</evidence>
<comment type="caution">
    <text evidence="1">The sequence shown here is derived from an EMBL/GenBank/DDBJ whole genome shotgun (WGS) entry which is preliminary data.</text>
</comment>
<protein>
    <submittedName>
        <fullName evidence="1">Uncharacterized protein</fullName>
    </submittedName>
</protein>
<gene>
    <name evidence="1" type="ORF">POCTA_138.1.T0130371</name>
</gene>
<organism evidence="1 2">
    <name type="scientific">Paramecium octaurelia</name>
    <dbReference type="NCBI Taxonomy" id="43137"/>
    <lineage>
        <taxon>Eukaryota</taxon>
        <taxon>Sar</taxon>
        <taxon>Alveolata</taxon>
        <taxon>Ciliophora</taxon>
        <taxon>Intramacronucleata</taxon>
        <taxon>Oligohymenophorea</taxon>
        <taxon>Peniculida</taxon>
        <taxon>Parameciidae</taxon>
        <taxon>Paramecium</taxon>
    </lineage>
</organism>
<sequence length="49" mass="5810">MILLYHNTIDSRQHFQRGTNSQAIPELSSRFLIQIIFNLKPSQQYFNIS</sequence>
<reference evidence="1" key="1">
    <citation type="submission" date="2021-01" db="EMBL/GenBank/DDBJ databases">
        <authorList>
            <consortium name="Genoscope - CEA"/>
            <person name="William W."/>
        </authorList>
    </citation>
    <scope>NUCLEOTIDE SEQUENCE</scope>
</reference>
<dbReference type="AlphaFoldDB" id="A0A8S1SS51"/>
<evidence type="ECO:0000313" key="2">
    <source>
        <dbReference type="Proteomes" id="UP000683925"/>
    </source>
</evidence>
<keyword evidence="2" id="KW-1185">Reference proteome</keyword>
<accession>A0A8S1SS51</accession>
<dbReference type="EMBL" id="CAJJDP010000012">
    <property type="protein sequence ID" value="CAD8142226.1"/>
    <property type="molecule type" value="Genomic_DNA"/>
</dbReference>